<dbReference type="AlphaFoldDB" id="A0A3P7CV14"/>
<feature type="chain" id="PRO_5018078307" evidence="1">
    <location>
        <begin position="33"/>
        <end position="80"/>
    </location>
</feature>
<keyword evidence="3" id="KW-1185">Reference proteome</keyword>
<organism evidence="2 3">
    <name type="scientific">Schistocephalus solidus</name>
    <name type="common">Tapeworm</name>
    <dbReference type="NCBI Taxonomy" id="70667"/>
    <lineage>
        <taxon>Eukaryota</taxon>
        <taxon>Metazoa</taxon>
        <taxon>Spiralia</taxon>
        <taxon>Lophotrochozoa</taxon>
        <taxon>Platyhelminthes</taxon>
        <taxon>Cestoda</taxon>
        <taxon>Eucestoda</taxon>
        <taxon>Diphyllobothriidea</taxon>
        <taxon>Diphyllobothriidae</taxon>
        <taxon>Schistocephalus</taxon>
    </lineage>
</organism>
<dbReference type="Proteomes" id="UP000275846">
    <property type="component" value="Unassembled WGS sequence"/>
</dbReference>
<keyword evidence="1" id="KW-0732">Signal</keyword>
<evidence type="ECO:0000313" key="3">
    <source>
        <dbReference type="Proteomes" id="UP000275846"/>
    </source>
</evidence>
<name>A0A3P7CV14_SCHSO</name>
<accession>A0A3P7CV14</accession>
<sequence length="80" mass="8888">MHRYGCFTGGLNGNGIARILLLFLRLLPSSSLLRPPPRISCSTNRPREVLSKVERAAPRELKADKDLVIVPADKGRFTVM</sequence>
<gene>
    <name evidence="2" type="ORF">SSLN_LOCUS14817</name>
</gene>
<protein>
    <submittedName>
        <fullName evidence="2">Uncharacterized protein</fullName>
    </submittedName>
</protein>
<dbReference type="EMBL" id="UYSU01039335">
    <property type="protein sequence ID" value="VDM01203.1"/>
    <property type="molecule type" value="Genomic_DNA"/>
</dbReference>
<dbReference type="OrthoDB" id="6249720at2759"/>
<proteinExistence type="predicted"/>
<evidence type="ECO:0000256" key="1">
    <source>
        <dbReference type="SAM" id="SignalP"/>
    </source>
</evidence>
<evidence type="ECO:0000313" key="2">
    <source>
        <dbReference type="EMBL" id="VDM01203.1"/>
    </source>
</evidence>
<reference evidence="2 3" key="1">
    <citation type="submission" date="2018-11" db="EMBL/GenBank/DDBJ databases">
        <authorList>
            <consortium name="Pathogen Informatics"/>
        </authorList>
    </citation>
    <scope>NUCLEOTIDE SEQUENCE [LARGE SCALE GENOMIC DNA]</scope>
    <source>
        <strain evidence="2 3">NST_G2</strain>
    </source>
</reference>
<feature type="signal peptide" evidence="1">
    <location>
        <begin position="1"/>
        <end position="32"/>
    </location>
</feature>